<dbReference type="EMBL" id="JAVHJO010000019">
    <property type="protein sequence ID" value="KAK6523281.1"/>
    <property type="molecule type" value="Genomic_DNA"/>
</dbReference>
<feature type="region of interest" description="Disordered" evidence="2">
    <location>
        <begin position="1"/>
        <end position="27"/>
    </location>
</feature>
<organism evidence="4 5">
    <name type="scientific">Orbilia ellipsospora</name>
    <dbReference type="NCBI Taxonomy" id="2528407"/>
    <lineage>
        <taxon>Eukaryota</taxon>
        <taxon>Fungi</taxon>
        <taxon>Dikarya</taxon>
        <taxon>Ascomycota</taxon>
        <taxon>Pezizomycotina</taxon>
        <taxon>Orbiliomycetes</taxon>
        <taxon>Orbiliales</taxon>
        <taxon>Orbiliaceae</taxon>
        <taxon>Orbilia</taxon>
    </lineage>
</organism>
<dbReference type="GO" id="GO:0031625">
    <property type="term" value="F:ubiquitin protein ligase binding"/>
    <property type="evidence" value="ECO:0007669"/>
    <property type="project" value="TreeGrafter"/>
</dbReference>
<evidence type="ECO:0000259" key="3">
    <source>
        <dbReference type="Pfam" id="PF02752"/>
    </source>
</evidence>
<dbReference type="InterPro" id="IPR050357">
    <property type="entry name" value="Arrestin_domain-protein"/>
</dbReference>
<sequence length="514" mass="56514">MGSIKNAEVQPETGSSHHAPSEQGSRTSLHAELHPRLFHPKTFVRPSVPDDLLLNPLISSQGLKADVFITSPFHIGGGSVAGKLNISVRGPDDVDIQLGRVAVDLVGIEELSWTNRRIFQALAIEFIDDNHPPPSTILRQEGGSGPFWPIKTGDEVFRFNIDLPLDIGAGTFNSAGARIRYIIYGTILFKIGNVKHLVRCCRDVAITPSISELRRVRTDFDQEVKVFEERSFSPAGDNEGGYLRLTASLSRPYWFSGGSAFVDVLVENDTQFRIGTIRIRLIRRINAYKNAGDDESQRAPSWTGKKTMARSELNAGSRWTGLKGNKQDAVTCEIEIPKGQLTIPMGKFFEVQYFIVVTTCPKLDPSRKVKAVLPIRILHTYSIQEALMSGLGNKPSFASFSAFRRSLPTQRPSTVTEGSSNSRGEGSGLLRRRYTDSNLSQVDPVPITDAPQGMNHVTSGLATPPKLGPDGNKKKQGEEGSAMEESPGTASSGNQRFYSFSSYIPSIRKYFTKT</sequence>
<dbReference type="Proteomes" id="UP001365542">
    <property type="component" value="Unassembled WGS sequence"/>
</dbReference>
<keyword evidence="5" id="KW-1185">Reference proteome</keyword>
<accession>A0AAV9WRJ0</accession>
<dbReference type="PANTHER" id="PTHR11188:SF17">
    <property type="entry name" value="FI21816P1"/>
    <property type="match status" value="1"/>
</dbReference>
<dbReference type="InterPro" id="IPR011022">
    <property type="entry name" value="Arrestin_C-like"/>
</dbReference>
<dbReference type="GO" id="GO:0070086">
    <property type="term" value="P:ubiquitin-dependent endocytosis"/>
    <property type="evidence" value="ECO:0007669"/>
    <property type="project" value="TreeGrafter"/>
</dbReference>
<dbReference type="Pfam" id="PF02752">
    <property type="entry name" value="Arrestin_C"/>
    <property type="match status" value="1"/>
</dbReference>
<dbReference type="GO" id="GO:0005886">
    <property type="term" value="C:plasma membrane"/>
    <property type="evidence" value="ECO:0007669"/>
    <property type="project" value="TreeGrafter"/>
</dbReference>
<evidence type="ECO:0000313" key="4">
    <source>
        <dbReference type="EMBL" id="KAK6523281.1"/>
    </source>
</evidence>
<comment type="similarity">
    <text evidence="1">Belongs to the arrestin family.</text>
</comment>
<dbReference type="SUPFAM" id="SSF81296">
    <property type="entry name" value="E set domains"/>
    <property type="match status" value="1"/>
</dbReference>
<evidence type="ECO:0000256" key="2">
    <source>
        <dbReference type="SAM" id="MobiDB-lite"/>
    </source>
</evidence>
<feature type="region of interest" description="Disordered" evidence="2">
    <location>
        <begin position="408"/>
        <end position="497"/>
    </location>
</feature>
<reference evidence="4 5" key="1">
    <citation type="submission" date="2019-10" db="EMBL/GenBank/DDBJ databases">
        <authorList>
            <person name="Palmer J.M."/>
        </authorList>
    </citation>
    <scope>NUCLEOTIDE SEQUENCE [LARGE SCALE GENOMIC DNA]</scope>
    <source>
        <strain evidence="4 5">TWF694</strain>
    </source>
</reference>
<name>A0AAV9WRJ0_9PEZI</name>
<evidence type="ECO:0000313" key="5">
    <source>
        <dbReference type="Proteomes" id="UP001365542"/>
    </source>
</evidence>
<proteinExistence type="inferred from homology"/>
<comment type="caution">
    <text evidence="4">The sequence shown here is derived from an EMBL/GenBank/DDBJ whole genome shotgun (WGS) entry which is preliminary data.</text>
</comment>
<feature type="domain" description="Arrestin C-terminal-like" evidence="3">
    <location>
        <begin position="241"/>
        <end position="379"/>
    </location>
</feature>
<feature type="compositionally biased region" description="Polar residues" evidence="2">
    <location>
        <begin position="12"/>
        <end position="27"/>
    </location>
</feature>
<dbReference type="InterPro" id="IPR014756">
    <property type="entry name" value="Ig_E-set"/>
</dbReference>
<dbReference type="InterPro" id="IPR014752">
    <property type="entry name" value="Arrestin-like_C"/>
</dbReference>
<evidence type="ECO:0000256" key="1">
    <source>
        <dbReference type="ARBA" id="ARBA00005298"/>
    </source>
</evidence>
<gene>
    <name evidence="4" type="ORF">TWF694_006169</name>
</gene>
<dbReference type="GO" id="GO:0030674">
    <property type="term" value="F:protein-macromolecule adaptor activity"/>
    <property type="evidence" value="ECO:0007669"/>
    <property type="project" value="TreeGrafter"/>
</dbReference>
<dbReference type="PANTHER" id="PTHR11188">
    <property type="entry name" value="ARRESTIN DOMAIN CONTAINING PROTEIN"/>
    <property type="match status" value="1"/>
</dbReference>
<dbReference type="AlphaFoldDB" id="A0AAV9WRJ0"/>
<feature type="compositionally biased region" description="Polar residues" evidence="2">
    <location>
        <begin position="488"/>
        <end position="497"/>
    </location>
</feature>
<dbReference type="Gene3D" id="2.60.40.640">
    <property type="match status" value="1"/>
</dbReference>
<dbReference type="GO" id="GO:0005829">
    <property type="term" value="C:cytosol"/>
    <property type="evidence" value="ECO:0007669"/>
    <property type="project" value="TreeGrafter"/>
</dbReference>
<protein>
    <recommendedName>
        <fullName evidence="3">Arrestin C-terminal-like domain-containing protein</fullName>
    </recommendedName>
</protein>